<dbReference type="AlphaFoldDB" id="E4RU26"/>
<dbReference type="Proteomes" id="UP000007435">
    <property type="component" value="Chromosome"/>
</dbReference>
<protein>
    <submittedName>
        <fullName evidence="1">Tetracycline regulation of excision, RteC</fullName>
    </submittedName>
</protein>
<dbReference type="RefSeq" id="WP_013407062.1">
    <property type="nucleotide sequence ID" value="NC_014655.1"/>
</dbReference>
<dbReference type="EMBL" id="CP002305">
    <property type="protein sequence ID" value="ADQ16007.1"/>
    <property type="molecule type" value="Genomic_DNA"/>
</dbReference>
<name>E4RU26_LEAB4</name>
<reference key="1">
    <citation type="submission" date="2010-11" db="EMBL/GenBank/DDBJ databases">
        <title>The complete genome of Leadbetterella byssophila DSM 17132.</title>
        <authorList>
            <consortium name="US DOE Joint Genome Institute (JGI-PGF)"/>
            <person name="Lucas S."/>
            <person name="Copeland A."/>
            <person name="Lapidus A."/>
            <person name="Glavina del Rio T."/>
            <person name="Dalin E."/>
            <person name="Tice H."/>
            <person name="Bruce D."/>
            <person name="Goodwin L."/>
            <person name="Pitluck S."/>
            <person name="Kyrpides N."/>
            <person name="Mavromatis K."/>
            <person name="Ivanova N."/>
            <person name="Teshima H."/>
            <person name="Brettin T."/>
            <person name="Detter J.C."/>
            <person name="Han C."/>
            <person name="Tapia R."/>
            <person name="Land M."/>
            <person name="Hauser L."/>
            <person name="Markowitz V."/>
            <person name="Cheng J.-F."/>
            <person name="Hugenholtz P."/>
            <person name="Woyke T."/>
            <person name="Wu D."/>
            <person name="Tindall B."/>
            <person name="Pomrenke H.G."/>
            <person name="Brambilla E."/>
            <person name="Klenk H.-P."/>
            <person name="Eisen J.A."/>
        </authorList>
    </citation>
    <scope>NUCLEOTIDE SEQUENCE [LARGE SCALE GENOMIC DNA]</scope>
    <source>
        <strain>DSM 17132</strain>
    </source>
</reference>
<accession>E4RU26</accession>
<dbReference type="eggNOG" id="ENOG502ZAA7">
    <property type="taxonomic scope" value="Bacteria"/>
</dbReference>
<dbReference type="InterPro" id="IPR018534">
    <property type="entry name" value="Tet_reg_excision_RteC"/>
</dbReference>
<reference evidence="1 2" key="2">
    <citation type="journal article" date="2011" name="Stand. Genomic Sci.">
        <title>Complete genome sequence of Leadbetterella byssophila type strain (4M15).</title>
        <authorList>
            <person name="Abt B."/>
            <person name="Teshima H."/>
            <person name="Lucas S."/>
            <person name="Lapidus A."/>
            <person name="Del Rio T.G."/>
            <person name="Nolan M."/>
            <person name="Tice H."/>
            <person name="Cheng J.F."/>
            <person name="Pitluck S."/>
            <person name="Liolios K."/>
            <person name="Pagani I."/>
            <person name="Ivanova N."/>
            <person name="Mavromatis K."/>
            <person name="Pati A."/>
            <person name="Tapia R."/>
            <person name="Han C."/>
            <person name="Goodwin L."/>
            <person name="Chen A."/>
            <person name="Palaniappan K."/>
            <person name="Land M."/>
            <person name="Hauser L."/>
            <person name="Chang Y.J."/>
            <person name="Jeffries C.D."/>
            <person name="Rohde M."/>
            <person name="Goker M."/>
            <person name="Tindall B.J."/>
            <person name="Detter J.C."/>
            <person name="Woyke T."/>
            <person name="Bristow J."/>
            <person name="Eisen J.A."/>
            <person name="Markowitz V."/>
            <person name="Hugenholtz P."/>
            <person name="Klenk H.P."/>
            <person name="Kyrpides N.C."/>
        </authorList>
    </citation>
    <scope>NUCLEOTIDE SEQUENCE [LARGE SCALE GENOMIC DNA]</scope>
    <source>
        <strain evidence="2">DSM 17132 / JCM 16389 / KACC 11308 / NBRC 106382 / 4M15</strain>
    </source>
</reference>
<keyword evidence="2" id="KW-1185">Reference proteome</keyword>
<proteinExistence type="predicted"/>
<evidence type="ECO:0000313" key="2">
    <source>
        <dbReference type="Proteomes" id="UP000007435"/>
    </source>
</evidence>
<organism evidence="1 2">
    <name type="scientific">Leadbetterella byssophila (strain DSM 17132 / JCM 16389 / KACC 11308 / NBRC 106382 / 4M15)</name>
    <dbReference type="NCBI Taxonomy" id="649349"/>
    <lineage>
        <taxon>Bacteria</taxon>
        <taxon>Pseudomonadati</taxon>
        <taxon>Bacteroidota</taxon>
        <taxon>Cytophagia</taxon>
        <taxon>Cytophagales</taxon>
        <taxon>Leadbetterellaceae</taxon>
        <taxon>Leadbetterella</taxon>
    </lineage>
</organism>
<evidence type="ECO:0000313" key="1">
    <source>
        <dbReference type="EMBL" id="ADQ16007.1"/>
    </source>
</evidence>
<dbReference type="OrthoDB" id="790983at2"/>
<dbReference type="Pfam" id="PF09357">
    <property type="entry name" value="RteC"/>
    <property type="match status" value="1"/>
</dbReference>
<dbReference type="HOGENOM" id="CLU_079317_0_0_10"/>
<dbReference type="KEGG" id="lby:Lbys_0213"/>
<dbReference type="STRING" id="649349.Lbys_0213"/>
<gene>
    <name evidence="1" type="ordered locus">Lbys_0213</name>
</gene>
<sequence>MKNSLKKILADTENKLLAIHTQNENAVNVSVLSIEIITQSLIELKQFVINHGFRSEIEEINFFKNVKPSLVSKFIYYNTILHFEAKKDKLTNKCFKKSLQKELKRIKHFSIDNWEFYKYYKMNDTFYDKEYFLRESHKADFIFFDHFFEIDQSFSTTHDYKISRIIANDLIQVYLTDQILRLKQSSLKDSVVEQLNLDWTESKAALIELIYALHSRSVFNNGNIEIKWIAKSFEKMLNIELGDLYHTYLEIRNRKINQTKFLDTLKYSLIKKMEEQDEK</sequence>